<evidence type="ECO:0000256" key="2">
    <source>
        <dbReference type="ARBA" id="ARBA00001946"/>
    </source>
</evidence>
<dbReference type="InterPro" id="IPR012337">
    <property type="entry name" value="RNaseH-like_sf"/>
</dbReference>
<feature type="compositionally biased region" description="Acidic residues" evidence="10">
    <location>
        <begin position="411"/>
        <end position="431"/>
    </location>
</feature>
<dbReference type="Gene3D" id="3.30.420.10">
    <property type="entry name" value="Ribonuclease H-like superfamily/Ribonuclease H"/>
    <property type="match status" value="1"/>
</dbReference>
<sequence length="431" mass="48147">MAKSKDGYYAVRKGRVIGVYTTWNECEQQVKGYTGAAFKKFFSKAEAEAFVTSTESGLSKVNPVIPRTKVEVRPEHSVKSSSSKGKKRTLAEIETPPSVINPFFDDSAEPLVVYCDGACKGNGKIGSVAGIGVWWGHDDPRNLAERCPGDQTNNRAELVAICRVFETTPFRKSLLTIKTDSKYSFNSWFSNWEANGWRKSDGTEIKNLDLIRYIYVLLRARFQFKQSVELVYVKGHAGIVGNEGADSLANLGATMPEQEDRDWVALREAYTAKVDKLIEERELKAKSKDKPGSLEVVGAEEAAQELKEETELEAFEAEAWVETSTKHKVRRVGEQPGKSVKDTGKHKTPVVSTQPSRTNSVGTTEPSVEELEAFAEAFGEEDKYEDSWTYKQADSNPVLDRRYSAQLEKPSEEDLAAYAEAWDDELDESEM</sequence>
<evidence type="ECO:0000313" key="13">
    <source>
        <dbReference type="Proteomes" id="UP001163846"/>
    </source>
</evidence>
<keyword evidence="9" id="KW-0460">Magnesium</keyword>
<dbReference type="GO" id="GO:0003676">
    <property type="term" value="F:nucleic acid binding"/>
    <property type="evidence" value="ECO:0007669"/>
    <property type="project" value="InterPro"/>
</dbReference>
<dbReference type="PROSITE" id="PS50879">
    <property type="entry name" value="RNASE_H_1"/>
    <property type="match status" value="1"/>
</dbReference>
<proteinExistence type="inferred from homology"/>
<evidence type="ECO:0000313" key="12">
    <source>
        <dbReference type="EMBL" id="KAJ3840423.1"/>
    </source>
</evidence>
<evidence type="ECO:0000256" key="7">
    <source>
        <dbReference type="ARBA" id="ARBA00022759"/>
    </source>
</evidence>
<dbReference type="PANTHER" id="PTHR10642">
    <property type="entry name" value="RIBONUCLEASE H1"/>
    <property type="match status" value="1"/>
</dbReference>
<feature type="region of interest" description="Disordered" evidence="10">
    <location>
        <begin position="394"/>
        <end position="431"/>
    </location>
</feature>
<keyword evidence="8" id="KW-0378">Hydrolase</keyword>
<keyword evidence="7" id="KW-0255">Endonuclease</keyword>
<evidence type="ECO:0000256" key="10">
    <source>
        <dbReference type="SAM" id="MobiDB-lite"/>
    </source>
</evidence>
<dbReference type="CDD" id="cd09280">
    <property type="entry name" value="RNase_HI_eukaryote_like"/>
    <property type="match status" value="1"/>
</dbReference>
<dbReference type="PANTHER" id="PTHR10642:SF26">
    <property type="entry name" value="RIBONUCLEASE H1"/>
    <property type="match status" value="1"/>
</dbReference>
<dbReference type="Pfam" id="PF01693">
    <property type="entry name" value="Cauli_VI"/>
    <property type="match status" value="1"/>
</dbReference>
<dbReference type="InterPro" id="IPR036397">
    <property type="entry name" value="RNaseH_sf"/>
</dbReference>
<dbReference type="EMBL" id="MU806079">
    <property type="protein sequence ID" value="KAJ3840423.1"/>
    <property type="molecule type" value="Genomic_DNA"/>
</dbReference>
<feature type="region of interest" description="Disordered" evidence="10">
    <location>
        <begin position="70"/>
        <end position="91"/>
    </location>
</feature>
<dbReference type="GO" id="GO:0046872">
    <property type="term" value="F:metal ion binding"/>
    <property type="evidence" value="ECO:0007669"/>
    <property type="project" value="UniProtKB-KW"/>
</dbReference>
<evidence type="ECO:0000256" key="8">
    <source>
        <dbReference type="ARBA" id="ARBA00022801"/>
    </source>
</evidence>
<evidence type="ECO:0000256" key="6">
    <source>
        <dbReference type="ARBA" id="ARBA00022723"/>
    </source>
</evidence>
<dbReference type="SUPFAM" id="SSF53098">
    <property type="entry name" value="Ribonuclease H-like"/>
    <property type="match status" value="1"/>
</dbReference>
<comment type="catalytic activity">
    <reaction evidence="1">
        <text>Endonucleolytic cleavage to 5'-phosphomonoester.</text>
        <dbReference type="EC" id="3.1.26.4"/>
    </reaction>
</comment>
<organism evidence="12 13">
    <name type="scientific">Lentinula raphanica</name>
    <dbReference type="NCBI Taxonomy" id="153919"/>
    <lineage>
        <taxon>Eukaryota</taxon>
        <taxon>Fungi</taxon>
        <taxon>Dikarya</taxon>
        <taxon>Basidiomycota</taxon>
        <taxon>Agaricomycotina</taxon>
        <taxon>Agaricomycetes</taxon>
        <taxon>Agaricomycetidae</taxon>
        <taxon>Agaricales</taxon>
        <taxon>Marasmiineae</taxon>
        <taxon>Omphalotaceae</taxon>
        <taxon>Lentinula</taxon>
    </lineage>
</organism>
<feature type="compositionally biased region" description="Polar residues" evidence="10">
    <location>
        <begin position="350"/>
        <end position="366"/>
    </location>
</feature>
<evidence type="ECO:0000256" key="1">
    <source>
        <dbReference type="ARBA" id="ARBA00000077"/>
    </source>
</evidence>
<keyword evidence="5" id="KW-0540">Nuclease</keyword>
<dbReference type="InterPro" id="IPR011320">
    <property type="entry name" value="RNase_H1_N"/>
</dbReference>
<evidence type="ECO:0000259" key="11">
    <source>
        <dbReference type="PROSITE" id="PS50879"/>
    </source>
</evidence>
<accession>A0AA38PCK5</accession>
<dbReference type="Gene3D" id="3.40.970.10">
    <property type="entry name" value="Ribonuclease H1, N-terminal domain"/>
    <property type="match status" value="1"/>
</dbReference>
<dbReference type="GO" id="GO:0043137">
    <property type="term" value="P:DNA replication, removal of RNA primer"/>
    <property type="evidence" value="ECO:0007669"/>
    <property type="project" value="TreeGrafter"/>
</dbReference>
<gene>
    <name evidence="12" type="ORF">F5878DRAFT_659398</name>
</gene>
<dbReference type="InterPro" id="IPR037056">
    <property type="entry name" value="RNase_H1_N_sf"/>
</dbReference>
<feature type="region of interest" description="Disordered" evidence="10">
    <location>
        <begin position="326"/>
        <end position="367"/>
    </location>
</feature>
<comment type="cofactor">
    <cofactor evidence="2">
        <name>Mg(2+)</name>
        <dbReference type="ChEBI" id="CHEBI:18420"/>
    </cofactor>
</comment>
<dbReference type="SUPFAM" id="SSF55658">
    <property type="entry name" value="L9 N-domain-like"/>
    <property type="match status" value="1"/>
</dbReference>
<comment type="similarity">
    <text evidence="3">Belongs to the RNase H family.</text>
</comment>
<keyword evidence="6" id="KW-0479">Metal-binding</keyword>
<evidence type="ECO:0000256" key="3">
    <source>
        <dbReference type="ARBA" id="ARBA00005300"/>
    </source>
</evidence>
<comment type="caution">
    <text evidence="12">The sequence shown here is derived from an EMBL/GenBank/DDBJ whole genome shotgun (WGS) entry which is preliminary data.</text>
</comment>
<feature type="domain" description="RNase H type-1" evidence="11">
    <location>
        <begin position="107"/>
        <end position="254"/>
    </location>
</feature>
<dbReference type="AlphaFoldDB" id="A0AA38PCK5"/>
<evidence type="ECO:0000256" key="4">
    <source>
        <dbReference type="ARBA" id="ARBA00012180"/>
    </source>
</evidence>
<dbReference type="InterPro" id="IPR009027">
    <property type="entry name" value="Ribosomal_bL9/RNase_H1_N"/>
</dbReference>
<protein>
    <recommendedName>
        <fullName evidence="4">ribonuclease H</fullName>
        <ecNumber evidence="4">3.1.26.4</ecNumber>
    </recommendedName>
</protein>
<dbReference type="InterPro" id="IPR002156">
    <property type="entry name" value="RNaseH_domain"/>
</dbReference>
<dbReference type="Proteomes" id="UP001163846">
    <property type="component" value="Unassembled WGS sequence"/>
</dbReference>
<keyword evidence="13" id="KW-1185">Reference proteome</keyword>
<evidence type="ECO:0000256" key="5">
    <source>
        <dbReference type="ARBA" id="ARBA00022722"/>
    </source>
</evidence>
<dbReference type="EC" id="3.1.26.4" evidence="4"/>
<dbReference type="GO" id="GO:0004523">
    <property type="term" value="F:RNA-DNA hybrid ribonuclease activity"/>
    <property type="evidence" value="ECO:0007669"/>
    <property type="project" value="UniProtKB-EC"/>
</dbReference>
<name>A0AA38PCK5_9AGAR</name>
<reference evidence="12" key="1">
    <citation type="submission" date="2022-08" db="EMBL/GenBank/DDBJ databases">
        <authorList>
            <consortium name="DOE Joint Genome Institute"/>
            <person name="Min B."/>
            <person name="Riley R."/>
            <person name="Sierra-Patev S."/>
            <person name="Naranjo-Ortiz M."/>
            <person name="Looney B."/>
            <person name="Konkel Z."/>
            <person name="Slot J.C."/>
            <person name="Sakamoto Y."/>
            <person name="Steenwyk J.L."/>
            <person name="Rokas A."/>
            <person name="Carro J."/>
            <person name="Camarero S."/>
            <person name="Ferreira P."/>
            <person name="Molpeceres G."/>
            <person name="Ruiz-Duenas F.J."/>
            <person name="Serrano A."/>
            <person name="Henrissat B."/>
            <person name="Drula E."/>
            <person name="Hughes K.W."/>
            <person name="Mata J.L."/>
            <person name="Ishikawa N.K."/>
            <person name="Vargas-Isla R."/>
            <person name="Ushijima S."/>
            <person name="Smith C.A."/>
            <person name="Ahrendt S."/>
            <person name="Andreopoulos W."/>
            <person name="He G."/>
            <person name="Labutti K."/>
            <person name="Lipzen A."/>
            <person name="Ng V."/>
            <person name="Sandor L."/>
            <person name="Barry K."/>
            <person name="Martinez A.T."/>
            <person name="Xiao Y."/>
            <person name="Gibbons J.G."/>
            <person name="Terashima K."/>
            <person name="Hibbett D.S."/>
            <person name="Grigoriev I.V."/>
        </authorList>
    </citation>
    <scope>NUCLEOTIDE SEQUENCE</scope>
    <source>
        <strain evidence="12">TFB9207</strain>
    </source>
</reference>
<evidence type="ECO:0000256" key="9">
    <source>
        <dbReference type="ARBA" id="ARBA00022842"/>
    </source>
</evidence>
<dbReference type="FunFam" id="3.40.970.10:FF:000001">
    <property type="entry name" value="Ribonuclease H1"/>
    <property type="match status" value="1"/>
</dbReference>
<dbReference type="InterPro" id="IPR050092">
    <property type="entry name" value="RNase_H"/>
</dbReference>
<dbReference type="Pfam" id="PF00075">
    <property type="entry name" value="RNase_H"/>
    <property type="match status" value="1"/>
</dbReference>